<reference evidence="1" key="1">
    <citation type="journal article" date="2020" name="mSystems">
        <title>Genome- and Community-Level Interaction Insights into Carbon Utilization and Element Cycling Functions of Hydrothermarchaeota in Hydrothermal Sediment.</title>
        <authorList>
            <person name="Zhou Z."/>
            <person name="Liu Y."/>
            <person name="Xu W."/>
            <person name="Pan J."/>
            <person name="Luo Z.H."/>
            <person name="Li M."/>
        </authorList>
    </citation>
    <scope>NUCLEOTIDE SEQUENCE [LARGE SCALE GENOMIC DNA]</scope>
    <source>
        <strain evidence="1">SpSt-418</strain>
    </source>
</reference>
<dbReference type="AlphaFoldDB" id="A0A7C3PH79"/>
<name>A0A7C3PH79_9CYAN</name>
<accession>A0A7C3PH79</accession>
<gene>
    <name evidence="1" type="ORF">ENR64_18980</name>
</gene>
<sequence length="218" mass="23390">MVDMLMPVNSRAAVIDNWYEGQTLTFILVGDNTALTQSAQFTVDAVENYLIFSSGDAAYVELVNGSRITLPVAKAGLSADTPYRVFNKTTISGNEAFKVSTEANFDYKTLTGVAFDLTVEASAFTVNEPAFVSTVPLIAADLQRFQVASQTFSLGDPVINGTTVETPDASVTFIPPTGTYNHRYIAVLRSSAVDGFGDYGSTQVIDAAGKTYSYKAVR</sequence>
<evidence type="ECO:0000313" key="1">
    <source>
        <dbReference type="EMBL" id="HFM99795.1"/>
    </source>
</evidence>
<organism evidence="1">
    <name type="scientific">Oscillatoriales cyanobacterium SpSt-418</name>
    <dbReference type="NCBI Taxonomy" id="2282169"/>
    <lineage>
        <taxon>Bacteria</taxon>
        <taxon>Bacillati</taxon>
        <taxon>Cyanobacteriota</taxon>
        <taxon>Cyanophyceae</taxon>
        <taxon>Oscillatoriophycideae</taxon>
        <taxon>Oscillatoriales</taxon>
    </lineage>
</organism>
<proteinExistence type="predicted"/>
<comment type="caution">
    <text evidence="1">The sequence shown here is derived from an EMBL/GenBank/DDBJ whole genome shotgun (WGS) entry which is preliminary data.</text>
</comment>
<protein>
    <submittedName>
        <fullName evidence="1">Uncharacterized protein</fullName>
    </submittedName>
</protein>
<dbReference type="EMBL" id="DSRU01000275">
    <property type="protein sequence ID" value="HFM99795.1"/>
    <property type="molecule type" value="Genomic_DNA"/>
</dbReference>